<dbReference type="PANTHER" id="PTHR13812">
    <property type="entry name" value="KETIMINE REDUCTASE MU-CRYSTALLIN"/>
    <property type="match status" value="1"/>
</dbReference>
<dbReference type="Proteomes" id="UP000230859">
    <property type="component" value="Unassembled WGS sequence"/>
</dbReference>
<dbReference type="AlphaFoldDB" id="A0A2H0LL75"/>
<keyword evidence="5" id="KW-0547">Nucleotide-binding</keyword>
<comment type="catalytic activity">
    <reaction evidence="4">
        <text>L-proline + NADP(+) = 1-pyrroline-2-carboxylate + NADPH + H(+)</text>
        <dbReference type="Rhea" id="RHEA:20317"/>
        <dbReference type="ChEBI" id="CHEBI:15378"/>
        <dbReference type="ChEBI" id="CHEBI:39785"/>
        <dbReference type="ChEBI" id="CHEBI:57783"/>
        <dbReference type="ChEBI" id="CHEBI:58349"/>
        <dbReference type="ChEBI" id="CHEBI:60039"/>
        <dbReference type="EC" id="1.5.1.49"/>
    </reaction>
</comment>
<reference evidence="6 7" key="1">
    <citation type="submission" date="2017-09" db="EMBL/GenBank/DDBJ databases">
        <title>Depth-based differentiation of microbial function through sediment-hosted aquifers and enrichment of novel symbionts in the deep terrestrial subsurface.</title>
        <authorList>
            <person name="Probst A.J."/>
            <person name="Ladd B."/>
            <person name="Jarett J.K."/>
            <person name="Geller-Mcgrath D.E."/>
            <person name="Sieber C.M."/>
            <person name="Emerson J.B."/>
            <person name="Anantharaman K."/>
            <person name="Thomas B.C."/>
            <person name="Malmstrom R."/>
            <person name="Stieglmeier M."/>
            <person name="Klingl A."/>
            <person name="Woyke T."/>
            <person name="Ryan C.M."/>
            <person name="Banfield J.F."/>
        </authorList>
    </citation>
    <scope>NUCLEOTIDE SEQUENCE [LARGE SCALE GENOMIC DNA]</scope>
    <source>
        <strain evidence="6">CG11_big_fil_rev_8_21_14_0_20_45_26</strain>
    </source>
</reference>
<dbReference type="GO" id="GO:0051287">
    <property type="term" value="F:NAD binding"/>
    <property type="evidence" value="ECO:0007669"/>
    <property type="project" value="UniProtKB-UniRule"/>
</dbReference>
<dbReference type="SUPFAM" id="SSF51735">
    <property type="entry name" value="NAD(P)-binding Rossmann-fold domains"/>
    <property type="match status" value="1"/>
</dbReference>
<feature type="active site" description="Proton donor/acceptor" evidence="5">
    <location>
        <position position="72"/>
    </location>
</feature>
<comment type="catalytic activity">
    <reaction evidence="5">
        <text>L-alanine + NAD(+) + H2O = pyruvate + NH4(+) + NADH + H(+)</text>
        <dbReference type="Rhea" id="RHEA:18405"/>
        <dbReference type="ChEBI" id="CHEBI:15361"/>
        <dbReference type="ChEBI" id="CHEBI:15377"/>
        <dbReference type="ChEBI" id="CHEBI:15378"/>
        <dbReference type="ChEBI" id="CHEBI:28938"/>
        <dbReference type="ChEBI" id="CHEBI:57540"/>
        <dbReference type="ChEBI" id="CHEBI:57945"/>
        <dbReference type="ChEBI" id="CHEBI:57972"/>
        <dbReference type="EC" id="1.4.1.1"/>
    </reaction>
</comment>
<dbReference type="Gene3D" id="3.30.1780.10">
    <property type="entry name" value="ornithine cyclodeaminase, domain 1"/>
    <property type="match status" value="1"/>
</dbReference>
<proteinExistence type="inferred from homology"/>
<dbReference type="InterPro" id="IPR028609">
    <property type="entry name" value="AlaDH_arch-typ"/>
</dbReference>
<feature type="binding site" evidence="5">
    <location>
        <position position="232"/>
    </location>
    <ligand>
        <name>NAD(+)</name>
        <dbReference type="ChEBI" id="CHEBI:57540"/>
    </ligand>
</feature>
<organism evidence="6 7">
    <name type="scientific">Candidatus Abzuiibacterium crystallinum</name>
    <dbReference type="NCBI Taxonomy" id="1974748"/>
    <lineage>
        <taxon>Bacteria</taxon>
        <taxon>Pseudomonadati</taxon>
        <taxon>Candidatus Omnitrophota</taxon>
        <taxon>Candidatus Abzuiibacterium</taxon>
    </lineage>
</organism>
<sequence length="329" mass="36652">MAKRETLLLTQKDIQQLFTMRDCLRVVEGTFRSHGRGYVQMPAKSYLYIPQYQGDFRSMPAFVEDLGAAGIKWVNVHPNNPQKGLPTVMAMIILGDVKTGFPLCVMDGTHLTNLRTGAAGAVAAKYLARKNSKTVALIGSGRQAVTQLEALRLLFKIKQVSVWSKDRSSDERFMRHFKGALFQVRRASHPAACVKGADIVTTITPSRRPIIQYKWLSPGTHINAIGADAKGKEEIMPQVLKRAKVVIDDWEQASHSGEINVPFSRGQLTRRDIHATLGEVITQQKKGRSNSREITVFDSTGLSIQDIACAHTVYRLALKQGKGTFKRFF</sequence>
<dbReference type="GO" id="GO:0000286">
    <property type="term" value="F:alanine dehydrogenase activity"/>
    <property type="evidence" value="ECO:0007669"/>
    <property type="project" value="UniProtKB-UniRule"/>
</dbReference>
<evidence type="ECO:0000313" key="7">
    <source>
        <dbReference type="Proteomes" id="UP000230859"/>
    </source>
</evidence>
<accession>A0A2H0LL75</accession>
<comment type="caution">
    <text evidence="6">The sequence shown here is derived from an EMBL/GenBank/DDBJ whole genome shotgun (WGS) entry which is preliminary data.</text>
</comment>
<dbReference type="HAMAP" id="MF_00935">
    <property type="entry name" value="AlaDH_arch"/>
    <property type="match status" value="1"/>
</dbReference>
<keyword evidence="1 5" id="KW-0560">Oxidoreductase</keyword>
<evidence type="ECO:0000256" key="3">
    <source>
        <dbReference type="ARBA" id="ARBA00050354"/>
    </source>
</evidence>
<comment type="catalytic activity">
    <reaction evidence="3">
        <text>L-proline + NAD(+) = 1-pyrroline-2-carboxylate + NADH + H(+)</text>
        <dbReference type="Rhea" id="RHEA:20321"/>
        <dbReference type="ChEBI" id="CHEBI:15378"/>
        <dbReference type="ChEBI" id="CHEBI:39785"/>
        <dbReference type="ChEBI" id="CHEBI:57540"/>
        <dbReference type="ChEBI" id="CHEBI:57945"/>
        <dbReference type="ChEBI" id="CHEBI:60039"/>
        <dbReference type="EC" id="1.5.1.49"/>
    </reaction>
</comment>
<dbReference type="Gene3D" id="3.40.50.720">
    <property type="entry name" value="NAD(P)-binding Rossmann-like Domain"/>
    <property type="match status" value="1"/>
</dbReference>
<evidence type="ECO:0000256" key="4">
    <source>
        <dbReference type="ARBA" id="ARBA00052703"/>
    </source>
</evidence>
<name>A0A2H0LL75_9BACT</name>
<dbReference type="PANTHER" id="PTHR13812:SF19">
    <property type="entry name" value="KETIMINE REDUCTASE MU-CRYSTALLIN"/>
    <property type="match status" value="1"/>
</dbReference>
<evidence type="ECO:0000256" key="5">
    <source>
        <dbReference type="HAMAP-Rule" id="MF_00935"/>
    </source>
</evidence>
<dbReference type="Pfam" id="PF02423">
    <property type="entry name" value="OCD_Mu_crystall"/>
    <property type="match status" value="1"/>
</dbReference>
<evidence type="ECO:0000256" key="1">
    <source>
        <dbReference type="ARBA" id="ARBA00023002"/>
    </source>
</evidence>
<feature type="binding site" evidence="5">
    <location>
        <position position="115"/>
    </location>
    <ligand>
        <name>NAD(+)</name>
        <dbReference type="ChEBI" id="CHEBI:57540"/>
    </ligand>
</feature>
<feature type="binding site" evidence="5">
    <location>
        <position position="299"/>
    </location>
    <ligand>
        <name>NAD(+)</name>
        <dbReference type="ChEBI" id="CHEBI:57540"/>
    </ligand>
</feature>
<dbReference type="NCBIfam" id="TIGR02371">
    <property type="entry name" value="ala_DH_arch"/>
    <property type="match status" value="1"/>
</dbReference>
<gene>
    <name evidence="6" type="ORF">COV74_10010</name>
</gene>
<dbReference type="InterPro" id="IPR003462">
    <property type="entry name" value="ODC_Mu_crystall"/>
</dbReference>
<dbReference type="EC" id="1.4.1.1" evidence="5"/>
<dbReference type="GO" id="GO:0006522">
    <property type="term" value="P:alanine metabolic process"/>
    <property type="evidence" value="ECO:0007669"/>
    <property type="project" value="UniProtKB-UniRule"/>
</dbReference>
<evidence type="ECO:0000256" key="2">
    <source>
        <dbReference type="ARBA" id="ARBA00023027"/>
    </source>
</evidence>
<evidence type="ECO:0000313" key="6">
    <source>
        <dbReference type="EMBL" id="PIQ85116.1"/>
    </source>
</evidence>
<comment type="function">
    <text evidence="5">Catalyzes the NAD(+)-dependent oxidative deamination of L-alanine to pyruvate, and the reverse reaction, the reductive amination of pyruvate.</text>
</comment>
<dbReference type="FunFam" id="3.40.50.720:FF:000311">
    <property type="entry name" value="Ornithine cyclodeaminase"/>
    <property type="match status" value="1"/>
</dbReference>
<dbReference type="GO" id="GO:0005737">
    <property type="term" value="C:cytoplasm"/>
    <property type="evidence" value="ECO:0007669"/>
    <property type="project" value="TreeGrafter"/>
</dbReference>
<protein>
    <recommendedName>
        <fullName evidence="5">Putative alanine dehydrogenase</fullName>
        <shortName evidence="5">AlaDH</shortName>
        <ecNumber evidence="5">1.4.1.1</ecNumber>
    </recommendedName>
</protein>
<feature type="binding site" evidence="5">
    <location>
        <begin position="142"/>
        <end position="143"/>
    </location>
    <ligand>
        <name>NAD(+)</name>
        <dbReference type="ChEBI" id="CHEBI:57540"/>
    </ligand>
</feature>
<dbReference type="InterPro" id="IPR036291">
    <property type="entry name" value="NAD(P)-bd_dom_sf"/>
</dbReference>
<dbReference type="InterPro" id="IPR012742">
    <property type="entry name" value="Ala_DH_archaeglobus"/>
</dbReference>
<comment type="similarity">
    <text evidence="5">Belongs to the ornithine cyclodeaminase/mu-crystallin family. Archaeal alanine dehydrogenase subfamily.</text>
</comment>
<feature type="binding site" evidence="5">
    <location>
        <begin position="226"/>
        <end position="228"/>
    </location>
    <ligand>
        <name>NAD(+)</name>
        <dbReference type="ChEBI" id="CHEBI:57540"/>
    </ligand>
</feature>
<dbReference type="InterPro" id="IPR023401">
    <property type="entry name" value="ODC_N"/>
</dbReference>
<comment type="caution">
    <text evidence="5">Lacks conserved residue(s) required for the propagation of feature annotation.</text>
</comment>
<keyword evidence="2 5" id="KW-0520">NAD</keyword>
<dbReference type="FunFam" id="3.30.1780.10:FF:000002">
    <property type="entry name" value="Ornithine cyclodeaminase"/>
    <property type="match status" value="1"/>
</dbReference>
<dbReference type="EMBL" id="PCVY01000075">
    <property type="protein sequence ID" value="PIQ85116.1"/>
    <property type="molecule type" value="Genomic_DNA"/>
</dbReference>
<dbReference type="PIRSF" id="PIRSF001439">
    <property type="entry name" value="CryM"/>
    <property type="match status" value="1"/>
</dbReference>